<dbReference type="InterPro" id="IPR013974">
    <property type="entry name" value="SAF"/>
</dbReference>
<protein>
    <submittedName>
        <fullName evidence="3">Flagellar protein FlgA</fullName>
    </submittedName>
</protein>
<gene>
    <name evidence="3" type="ORF">GCM10011512_13060</name>
</gene>
<dbReference type="SMART" id="SM00858">
    <property type="entry name" value="SAF"/>
    <property type="match status" value="1"/>
</dbReference>
<keyword evidence="1" id="KW-0472">Membrane</keyword>
<evidence type="ECO:0000256" key="1">
    <source>
        <dbReference type="SAM" id="Phobius"/>
    </source>
</evidence>
<keyword evidence="3" id="KW-0969">Cilium</keyword>
<keyword evidence="3" id="KW-0966">Cell projection</keyword>
<proteinExistence type="predicted"/>
<evidence type="ECO:0000259" key="2">
    <source>
        <dbReference type="SMART" id="SM00858"/>
    </source>
</evidence>
<dbReference type="EMBL" id="BMJI01000005">
    <property type="protein sequence ID" value="GGC87507.1"/>
    <property type="molecule type" value="Genomic_DNA"/>
</dbReference>
<sequence length="216" mass="22584">MSTVTARPASGTPRLKRPSWKDPRLLLGVLLVVASVAGVVALVAGLDRSTEVYAARTDLTVGQPLRPDDLVVTRVRLGDAQPAYLGPSGMPADGAVVTRHVPRGELVAASAIGRPDALDRKPVAITITEALPREAVAGARVDVWVAMPGTSPNSYLKPVRLLPGAEIAEVTTTTSALGASRQTVLQVLVDDATMPQILNALGNQARISVVWNPAAR</sequence>
<organism evidence="3 4">
    <name type="scientific">Tersicoccus solisilvae</name>
    <dbReference type="NCBI Taxonomy" id="1882339"/>
    <lineage>
        <taxon>Bacteria</taxon>
        <taxon>Bacillati</taxon>
        <taxon>Actinomycetota</taxon>
        <taxon>Actinomycetes</taxon>
        <taxon>Micrococcales</taxon>
        <taxon>Micrococcaceae</taxon>
        <taxon>Tersicoccus</taxon>
    </lineage>
</organism>
<evidence type="ECO:0000313" key="3">
    <source>
        <dbReference type="EMBL" id="GGC87507.1"/>
    </source>
</evidence>
<dbReference type="Pfam" id="PF08666">
    <property type="entry name" value="SAF"/>
    <property type="match status" value="1"/>
</dbReference>
<comment type="caution">
    <text evidence="3">The sequence shown here is derived from an EMBL/GenBank/DDBJ whole genome shotgun (WGS) entry which is preliminary data.</text>
</comment>
<feature type="domain" description="SAF" evidence="2">
    <location>
        <begin position="50"/>
        <end position="113"/>
    </location>
</feature>
<dbReference type="CDD" id="cd11614">
    <property type="entry name" value="SAF_CpaB_FlgA_like"/>
    <property type="match status" value="1"/>
</dbReference>
<dbReference type="Proteomes" id="UP000597761">
    <property type="component" value="Unassembled WGS sequence"/>
</dbReference>
<evidence type="ECO:0000313" key="4">
    <source>
        <dbReference type="Proteomes" id="UP000597761"/>
    </source>
</evidence>
<keyword evidence="1" id="KW-0812">Transmembrane</keyword>
<keyword evidence="3" id="KW-0282">Flagellum</keyword>
<keyword evidence="4" id="KW-1185">Reference proteome</keyword>
<accession>A0ABQ1NY44</accession>
<reference evidence="4" key="1">
    <citation type="journal article" date="2019" name="Int. J. Syst. Evol. Microbiol.">
        <title>The Global Catalogue of Microorganisms (GCM) 10K type strain sequencing project: providing services to taxonomists for standard genome sequencing and annotation.</title>
        <authorList>
            <consortium name="The Broad Institute Genomics Platform"/>
            <consortium name="The Broad Institute Genome Sequencing Center for Infectious Disease"/>
            <person name="Wu L."/>
            <person name="Ma J."/>
        </authorList>
    </citation>
    <scope>NUCLEOTIDE SEQUENCE [LARGE SCALE GENOMIC DNA]</scope>
    <source>
        <strain evidence="4">CGMCC 1.15480</strain>
    </source>
</reference>
<dbReference type="RefSeq" id="WP_188667523.1">
    <property type="nucleotide sequence ID" value="NZ_BMJI01000005.1"/>
</dbReference>
<name>A0ABQ1NY44_9MICC</name>
<feature type="transmembrane region" description="Helical" evidence="1">
    <location>
        <begin position="25"/>
        <end position="46"/>
    </location>
</feature>
<keyword evidence="1" id="KW-1133">Transmembrane helix</keyword>